<accession>A0AAV8YPZ7</accession>
<reference evidence="1" key="1">
    <citation type="journal article" date="2023" name="Insect Mol. Biol.">
        <title>Genome sequencing provides insights into the evolution of gene families encoding plant cell wall-degrading enzymes in longhorned beetles.</title>
        <authorList>
            <person name="Shin N.R."/>
            <person name="Okamura Y."/>
            <person name="Kirsch R."/>
            <person name="Pauchet Y."/>
        </authorList>
    </citation>
    <scope>NUCLEOTIDE SEQUENCE</scope>
    <source>
        <strain evidence="1">AMC_N1</strain>
    </source>
</reference>
<protein>
    <submittedName>
        <fullName evidence="1">Uncharacterized protein</fullName>
    </submittedName>
</protein>
<comment type="caution">
    <text evidence="1">The sequence shown here is derived from an EMBL/GenBank/DDBJ whole genome shotgun (WGS) entry which is preliminary data.</text>
</comment>
<dbReference type="AlphaFoldDB" id="A0AAV8YPZ7"/>
<name>A0AAV8YPZ7_9CUCU</name>
<gene>
    <name evidence="1" type="ORF">NQ318_004160</name>
</gene>
<evidence type="ECO:0000313" key="1">
    <source>
        <dbReference type="EMBL" id="KAJ8952613.1"/>
    </source>
</evidence>
<keyword evidence="2" id="KW-1185">Reference proteome</keyword>
<sequence>MVHCCRSGSYQIRTSLPTEKQQTLLNHITPHSGVILEPSTAGQPTLQQGAAAVAVAVAPAATAIPSPAVAEKKHNISKVLKGVAVSSISGSSNKISRRE</sequence>
<proteinExistence type="predicted"/>
<evidence type="ECO:0000313" key="2">
    <source>
        <dbReference type="Proteomes" id="UP001162162"/>
    </source>
</evidence>
<organism evidence="1 2">
    <name type="scientific">Aromia moschata</name>
    <dbReference type="NCBI Taxonomy" id="1265417"/>
    <lineage>
        <taxon>Eukaryota</taxon>
        <taxon>Metazoa</taxon>
        <taxon>Ecdysozoa</taxon>
        <taxon>Arthropoda</taxon>
        <taxon>Hexapoda</taxon>
        <taxon>Insecta</taxon>
        <taxon>Pterygota</taxon>
        <taxon>Neoptera</taxon>
        <taxon>Endopterygota</taxon>
        <taxon>Coleoptera</taxon>
        <taxon>Polyphaga</taxon>
        <taxon>Cucujiformia</taxon>
        <taxon>Chrysomeloidea</taxon>
        <taxon>Cerambycidae</taxon>
        <taxon>Cerambycinae</taxon>
        <taxon>Callichromatini</taxon>
        <taxon>Aromia</taxon>
    </lineage>
</organism>
<dbReference type="EMBL" id="JAPWTK010000066">
    <property type="protein sequence ID" value="KAJ8952613.1"/>
    <property type="molecule type" value="Genomic_DNA"/>
</dbReference>
<dbReference type="Proteomes" id="UP001162162">
    <property type="component" value="Unassembled WGS sequence"/>
</dbReference>